<dbReference type="OrthoDB" id="615153at2"/>
<dbReference type="EMBL" id="WRXO01000002">
    <property type="protein sequence ID" value="MVT41261.1"/>
    <property type="molecule type" value="Genomic_DNA"/>
</dbReference>
<reference evidence="1 2" key="1">
    <citation type="submission" date="2019-12" db="EMBL/GenBank/DDBJ databases">
        <title>The draft genomic sequence of strain Chitinophaga oryziterrae JCM 16595.</title>
        <authorList>
            <person name="Zhang X."/>
        </authorList>
    </citation>
    <scope>NUCLEOTIDE SEQUENCE [LARGE SCALE GENOMIC DNA]</scope>
    <source>
        <strain evidence="1 2">JCM 16595</strain>
    </source>
</reference>
<organism evidence="1 2">
    <name type="scientific">Chitinophaga oryziterrae</name>
    <dbReference type="NCBI Taxonomy" id="1031224"/>
    <lineage>
        <taxon>Bacteria</taxon>
        <taxon>Pseudomonadati</taxon>
        <taxon>Bacteroidota</taxon>
        <taxon>Chitinophagia</taxon>
        <taxon>Chitinophagales</taxon>
        <taxon>Chitinophagaceae</taxon>
        <taxon>Chitinophaga</taxon>
    </lineage>
</organism>
<dbReference type="AlphaFoldDB" id="A0A6N8J9J3"/>
<evidence type="ECO:0000313" key="2">
    <source>
        <dbReference type="Proteomes" id="UP000468388"/>
    </source>
</evidence>
<proteinExistence type="predicted"/>
<dbReference type="RefSeq" id="WP_157299870.1">
    <property type="nucleotide sequence ID" value="NZ_BAAAZB010000007.1"/>
</dbReference>
<gene>
    <name evidence="1" type="ORF">GO495_11760</name>
</gene>
<name>A0A6N8J9J3_9BACT</name>
<sequence>MNEHNPIAQLVNNIQRTWLEKTSGKPALKLVRMVIKPEESRVYEGFVKLESSAHGSLPEVFVTHLTDFEDEDTYSAALIKDWLETYNNSTALLQEMEQRNAGFTWDPKPFAQGKSDEDLLLMLASFQRALPAKQQLVLVLLPRQVSNTRDMKNWLTTILKKGIPSGVKLLVLDHLNNEQFAMHDRQFPDMLCTIHVSMDLHAAIRKLGGSGDPNNPEIMMRKCVFEMGEALKDKDVKRLHRWGQAALDCTQKSGNKGLFATAHIMYAGMLFHFKRDPQIPLLLERGQRISKQGVQQGDTACLPLLVQFYGYQGAYAQIRRRFTEAINWFIQQAEMAQLHNFSQQALNAWYQAAELCRRKDAGRYYDILEKGYLAGLPLSDEEVSASIYIYLLRDYYDHAHANKMTDVINGIDEKMGRLFGADWKTDVDTIRKNRMPMNLPLEMENL</sequence>
<evidence type="ECO:0000313" key="1">
    <source>
        <dbReference type="EMBL" id="MVT41261.1"/>
    </source>
</evidence>
<protein>
    <submittedName>
        <fullName evidence="1">Uncharacterized protein</fullName>
    </submittedName>
</protein>
<dbReference type="Proteomes" id="UP000468388">
    <property type="component" value="Unassembled WGS sequence"/>
</dbReference>
<accession>A0A6N8J9J3</accession>
<comment type="caution">
    <text evidence="1">The sequence shown here is derived from an EMBL/GenBank/DDBJ whole genome shotgun (WGS) entry which is preliminary data.</text>
</comment>
<keyword evidence="2" id="KW-1185">Reference proteome</keyword>